<protein>
    <submittedName>
        <fullName evidence="1">Uncharacterized protein</fullName>
    </submittedName>
</protein>
<dbReference type="Proteomes" id="UP000241986">
    <property type="component" value="Unassembled WGS sequence"/>
</dbReference>
<comment type="caution">
    <text evidence="1">The sequence shown here is derived from an EMBL/GenBank/DDBJ whole genome shotgun (WGS) entry which is preliminary data.</text>
</comment>
<organism evidence="1 2">
    <name type="scientific">Aeromonas veronii</name>
    <dbReference type="NCBI Taxonomy" id="654"/>
    <lineage>
        <taxon>Bacteria</taxon>
        <taxon>Pseudomonadati</taxon>
        <taxon>Pseudomonadota</taxon>
        <taxon>Gammaproteobacteria</taxon>
        <taxon>Aeromonadales</taxon>
        <taxon>Aeromonadaceae</taxon>
        <taxon>Aeromonas</taxon>
    </lineage>
</organism>
<gene>
    <name evidence="1" type="ORF">DAA48_16850</name>
</gene>
<evidence type="ECO:0000313" key="1">
    <source>
        <dbReference type="EMBL" id="PTH79931.1"/>
    </source>
</evidence>
<dbReference type="RefSeq" id="WP_107684100.1">
    <property type="nucleotide sequence ID" value="NZ_PZKL01000038.1"/>
</dbReference>
<evidence type="ECO:0000313" key="2">
    <source>
        <dbReference type="Proteomes" id="UP000241986"/>
    </source>
</evidence>
<proteinExistence type="predicted"/>
<sequence length="102" mass="11552">MSQIEEQLRQALGKKAPELLPADNSIANRTKLCLEACDGVSDTLLQDLDVSSVIAVSIEMERKVHLLLDLAESLCCDDLWSEEHYDRTARARKKIEQIRDEL</sequence>
<name>A0A2T4MZD4_AERVE</name>
<reference evidence="1 2" key="1">
    <citation type="submission" date="2018-03" db="EMBL/GenBank/DDBJ databases">
        <title>Aeromonas veronii whole genome sequencing and analysis.</title>
        <authorList>
            <person name="Xie H."/>
            <person name="Liu T."/>
            <person name="Wang K."/>
        </authorList>
    </citation>
    <scope>NUCLEOTIDE SEQUENCE [LARGE SCALE GENOMIC DNA]</scope>
    <source>
        <strain evidence="1 2">XH.VA.1</strain>
    </source>
</reference>
<dbReference type="AlphaFoldDB" id="A0A2T4MZD4"/>
<accession>A0A2T4MZD4</accession>
<dbReference type="EMBL" id="PZKL01000038">
    <property type="protein sequence ID" value="PTH79931.1"/>
    <property type="molecule type" value="Genomic_DNA"/>
</dbReference>